<evidence type="ECO:0000256" key="1">
    <source>
        <dbReference type="ARBA" id="ARBA00006484"/>
    </source>
</evidence>
<dbReference type="Proteomes" id="UP000321058">
    <property type="component" value="Unassembled WGS sequence"/>
</dbReference>
<protein>
    <submittedName>
        <fullName evidence="3">Gluconate 5-dehydrogenase</fullName>
    </submittedName>
</protein>
<dbReference type="InterPro" id="IPR002347">
    <property type="entry name" value="SDR_fam"/>
</dbReference>
<dbReference type="EMBL" id="BKAJ01000160">
    <property type="protein sequence ID" value="GEP60382.1"/>
    <property type="molecule type" value="Genomic_DNA"/>
</dbReference>
<dbReference type="PRINTS" id="PR00081">
    <property type="entry name" value="GDHRDH"/>
</dbReference>
<feature type="domain" description="Ketoreductase" evidence="2">
    <location>
        <begin position="17"/>
        <end position="194"/>
    </location>
</feature>
<dbReference type="InterPro" id="IPR036291">
    <property type="entry name" value="NAD(P)-bd_dom_sf"/>
</dbReference>
<dbReference type="OrthoDB" id="286404at2"/>
<dbReference type="InterPro" id="IPR020904">
    <property type="entry name" value="Sc_DH/Rdtase_CS"/>
</dbReference>
<evidence type="ECO:0000313" key="3">
    <source>
        <dbReference type="EMBL" id="GEP60382.1"/>
    </source>
</evidence>
<dbReference type="SMART" id="SM00822">
    <property type="entry name" value="PKS_KR"/>
    <property type="match status" value="1"/>
</dbReference>
<comment type="similarity">
    <text evidence="1">Belongs to the short-chain dehydrogenases/reductases (SDR) family.</text>
</comment>
<dbReference type="InterPro" id="IPR050259">
    <property type="entry name" value="SDR"/>
</dbReference>
<evidence type="ECO:0000259" key="2">
    <source>
        <dbReference type="SMART" id="SM00822"/>
    </source>
</evidence>
<dbReference type="Gene3D" id="3.40.50.720">
    <property type="entry name" value="NAD(P)-binding Rossmann-like Domain"/>
    <property type="match status" value="1"/>
</dbReference>
<dbReference type="AlphaFoldDB" id="A0A512NN81"/>
<gene>
    <name evidence="3" type="primary">idnO</name>
    <name evidence="3" type="ORF">RSO01_75480</name>
</gene>
<dbReference type="PROSITE" id="PS00061">
    <property type="entry name" value="ADH_SHORT"/>
    <property type="match status" value="1"/>
</dbReference>
<comment type="caution">
    <text evidence="3">The sequence shown here is derived from an EMBL/GenBank/DDBJ whole genome shotgun (WGS) entry which is preliminary data.</text>
</comment>
<dbReference type="Pfam" id="PF13561">
    <property type="entry name" value="adh_short_C2"/>
    <property type="match status" value="1"/>
</dbReference>
<dbReference type="InterPro" id="IPR057326">
    <property type="entry name" value="KR_dom"/>
</dbReference>
<accession>A0A512NN81</accession>
<keyword evidence="4" id="KW-1185">Reference proteome</keyword>
<dbReference type="PANTHER" id="PTHR42879:SF2">
    <property type="entry name" value="3-OXOACYL-[ACYL-CARRIER-PROTEIN] REDUCTASE FABG"/>
    <property type="match status" value="1"/>
</dbReference>
<evidence type="ECO:0000313" key="4">
    <source>
        <dbReference type="Proteomes" id="UP000321058"/>
    </source>
</evidence>
<dbReference type="NCBIfam" id="NF004778">
    <property type="entry name" value="PRK06124.1"/>
    <property type="match status" value="1"/>
</dbReference>
<dbReference type="PRINTS" id="PR00080">
    <property type="entry name" value="SDRFAMILY"/>
</dbReference>
<dbReference type="SUPFAM" id="SSF51735">
    <property type="entry name" value="NAD(P)-binding Rossmann-fold domains"/>
    <property type="match status" value="1"/>
</dbReference>
<dbReference type="GO" id="GO:0032787">
    <property type="term" value="P:monocarboxylic acid metabolic process"/>
    <property type="evidence" value="ECO:0007669"/>
    <property type="project" value="UniProtKB-ARBA"/>
</dbReference>
<proteinExistence type="inferred from homology"/>
<dbReference type="PANTHER" id="PTHR42879">
    <property type="entry name" value="3-OXOACYL-(ACYL-CARRIER-PROTEIN) REDUCTASE"/>
    <property type="match status" value="1"/>
</dbReference>
<organism evidence="3 4">
    <name type="scientific">Reyranella soli</name>
    <dbReference type="NCBI Taxonomy" id="1230389"/>
    <lineage>
        <taxon>Bacteria</taxon>
        <taxon>Pseudomonadati</taxon>
        <taxon>Pseudomonadota</taxon>
        <taxon>Alphaproteobacteria</taxon>
        <taxon>Hyphomicrobiales</taxon>
        <taxon>Reyranellaceae</taxon>
        <taxon>Reyranella</taxon>
    </lineage>
</organism>
<name>A0A512NN81_9HYPH</name>
<dbReference type="RefSeq" id="WP_147155730.1">
    <property type="nucleotide sequence ID" value="NZ_BKAJ01000160.1"/>
</dbReference>
<sequence length="258" mass="26937">MPHPVSTFPDQFRLDGRTALITGSGRGLGWEIAQALAQAGARVLLHGRSAERLAPRLTDLRAAGFAADAMAFDMADRPAMRAAVGSSDPIDILVHNVGERDRRPFAEIEPEDFARLIDVDLVAAHALVKLVAPGMIERGWGRLILVSSIVADLATPGSLSYTAAKGGLSALARALASELGATGVTSNALAPGFFATETNAAYLASPAGERNRQRCPAKRWAEPHEIAGAALFLASPAASYVNGHTLTVDGGVSATYMA</sequence>
<dbReference type="FunFam" id="3.40.50.720:FF:000084">
    <property type="entry name" value="Short-chain dehydrogenase reductase"/>
    <property type="match status" value="1"/>
</dbReference>
<reference evidence="3 4" key="1">
    <citation type="submission" date="2019-07" db="EMBL/GenBank/DDBJ databases">
        <title>Whole genome shotgun sequence of Reyranella soli NBRC 108950.</title>
        <authorList>
            <person name="Hosoyama A."/>
            <person name="Uohara A."/>
            <person name="Ohji S."/>
            <person name="Ichikawa N."/>
        </authorList>
    </citation>
    <scope>NUCLEOTIDE SEQUENCE [LARGE SCALE GENOMIC DNA]</scope>
    <source>
        <strain evidence="3 4">NBRC 108950</strain>
    </source>
</reference>